<dbReference type="EC" id="3.1.21.3" evidence="1"/>
<dbReference type="GO" id="GO:0009035">
    <property type="term" value="F:type I site-specific deoxyribonuclease activity"/>
    <property type="evidence" value="ECO:0007669"/>
    <property type="project" value="UniProtKB-EC"/>
</dbReference>
<dbReference type="Proteomes" id="UP000029227">
    <property type="component" value="Unassembled WGS sequence"/>
</dbReference>
<reference evidence="1 2" key="1">
    <citation type="journal article" date="2014" name="Genome Announc.">
        <title>Draft Genome Sequences of Two Vibrionaceae Species, Vibrio ponticus C121 and Photobacterium aphoticum C119, Isolated as Coral Reef Microbiota.</title>
        <authorList>
            <person name="Al-saari N."/>
            <person name="Meirelles P.M."/>
            <person name="Mino S."/>
            <person name="Suda W."/>
            <person name="Oshima K."/>
            <person name="Hattori M."/>
            <person name="Ohkuma M."/>
            <person name="Thompson F.L."/>
            <person name="Gomez-Gil B."/>
            <person name="Sawabe T."/>
            <person name="Sawabe T."/>
        </authorList>
    </citation>
    <scope>NUCLEOTIDE SEQUENCE [LARGE SCALE GENOMIC DNA]</scope>
    <source>
        <strain evidence="1 2">JCM 19237</strain>
    </source>
</reference>
<dbReference type="EMBL" id="BBMN01000003">
    <property type="protein sequence ID" value="GAL03984.1"/>
    <property type="molecule type" value="Genomic_DNA"/>
</dbReference>
<evidence type="ECO:0000313" key="1">
    <source>
        <dbReference type="EMBL" id="GAL03984.1"/>
    </source>
</evidence>
<name>A0A090QQC2_9GAMM</name>
<sequence>MLDDDVFNSGNYRRMGGKRKLMNVFNDELDSILSHFTEYMWDERA</sequence>
<dbReference type="AlphaFoldDB" id="A0A090QQC2"/>
<evidence type="ECO:0000313" key="2">
    <source>
        <dbReference type="Proteomes" id="UP000029227"/>
    </source>
</evidence>
<organism evidence="1 2">
    <name type="scientific">Photobacterium aphoticum</name>
    <dbReference type="NCBI Taxonomy" id="754436"/>
    <lineage>
        <taxon>Bacteria</taxon>
        <taxon>Pseudomonadati</taxon>
        <taxon>Pseudomonadota</taxon>
        <taxon>Gammaproteobacteria</taxon>
        <taxon>Vibrionales</taxon>
        <taxon>Vibrionaceae</taxon>
        <taxon>Photobacterium</taxon>
    </lineage>
</organism>
<protein>
    <submittedName>
        <fullName evidence="1">Type I restriction-modification system restriction subunit R</fullName>
        <ecNumber evidence="1">3.1.21.3</ecNumber>
    </submittedName>
</protein>
<accession>A0A090QQC2</accession>
<gene>
    <name evidence="1" type="ORF">JCM19237_2135</name>
</gene>
<keyword evidence="1" id="KW-0378">Hydrolase</keyword>
<dbReference type="STRING" id="754436.JCM19237_2135"/>
<proteinExistence type="predicted"/>
<comment type="caution">
    <text evidence="1">The sequence shown here is derived from an EMBL/GenBank/DDBJ whole genome shotgun (WGS) entry which is preliminary data.</text>
</comment>